<evidence type="ECO:0000256" key="5">
    <source>
        <dbReference type="ARBA" id="ARBA00023235"/>
    </source>
</evidence>
<dbReference type="AlphaFoldDB" id="A0A4Z0DCD2"/>
<dbReference type="PANTHER" id="PTHR47245:SF1">
    <property type="entry name" value="FOLDASE PROTEIN PRSA"/>
    <property type="match status" value="1"/>
</dbReference>
<dbReference type="EMBL" id="SRHU01000009">
    <property type="protein sequence ID" value="TFZ42593.1"/>
    <property type="molecule type" value="Genomic_DNA"/>
</dbReference>
<dbReference type="InterPro" id="IPR027304">
    <property type="entry name" value="Trigger_fact/SurA_dom_sf"/>
</dbReference>
<feature type="chain" id="PRO_5044616875" description="peptidylprolyl isomerase" evidence="6">
    <location>
        <begin position="22"/>
        <end position="302"/>
    </location>
</feature>
<dbReference type="RefSeq" id="WP_135253771.1">
    <property type="nucleotide sequence ID" value="NZ_CP038865.1"/>
</dbReference>
<proteinExistence type="predicted"/>
<keyword evidence="5 7" id="KW-0413">Isomerase</keyword>
<organism evidence="7 9">
    <name type="scientific">Vagococcus xieshaowenii</name>
    <dbReference type="NCBI Taxonomy" id="2562451"/>
    <lineage>
        <taxon>Bacteria</taxon>
        <taxon>Bacillati</taxon>
        <taxon>Bacillota</taxon>
        <taxon>Bacilli</taxon>
        <taxon>Lactobacillales</taxon>
        <taxon>Enterococcaceae</taxon>
        <taxon>Vagococcus</taxon>
    </lineage>
</organism>
<reference evidence="8 10" key="1">
    <citation type="submission" date="2019-03" db="EMBL/GenBank/DDBJ databases">
        <title>Vagococcus sp. was isolated fron gut of Carduelis flavirostris.</title>
        <authorList>
            <person name="Ge Y."/>
        </authorList>
    </citation>
    <scope>NUCLEOTIDE SEQUENCE [LARGE SCALE GENOMIC DNA]</scope>
    <source>
        <strain evidence="8 10">CF-210</strain>
    </source>
</reference>
<dbReference type="PANTHER" id="PTHR47245">
    <property type="entry name" value="PEPTIDYLPROLYL ISOMERASE"/>
    <property type="match status" value="1"/>
</dbReference>
<dbReference type="EC" id="5.2.1.8" evidence="2"/>
<dbReference type="InterPro" id="IPR050245">
    <property type="entry name" value="PrsA_foldase"/>
</dbReference>
<dbReference type="SUPFAM" id="SSF109998">
    <property type="entry name" value="Triger factor/SurA peptide-binding domain-like"/>
    <property type="match status" value="1"/>
</dbReference>
<evidence type="ECO:0000313" key="8">
    <source>
        <dbReference type="EMBL" id="TFZ42593.1"/>
    </source>
</evidence>
<reference evidence="7 9" key="2">
    <citation type="journal article" date="2020" name="Int. J. Syst. Evol. Microbiol.">
        <title>Vagococcus xieshaowenii sp. nov., isolated from snow finch (Montifringilla taczanowskii) cloacal content.</title>
        <authorList>
            <person name="Ge Y."/>
            <person name="Yang J."/>
            <person name="Lai X.H."/>
            <person name="Zhang G."/>
            <person name="Jin D."/>
            <person name="Lu S."/>
            <person name="Wang B."/>
            <person name="Huang Y."/>
            <person name="Huang Y."/>
            <person name="Ren Z."/>
            <person name="Zhang X."/>
            <person name="Xu J."/>
        </authorList>
    </citation>
    <scope>NUCLEOTIDE SEQUENCE [LARGE SCALE GENOMIC DNA]</scope>
    <source>
        <strain evidence="7">Personal::cf-49</strain>
        <strain evidence="9">personal::cf-49</strain>
    </source>
</reference>
<dbReference type="Proteomes" id="UP000296883">
    <property type="component" value="Chromosome"/>
</dbReference>
<evidence type="ECO:0000256" key="6">
    <source>
        <dbReference type="SAM" id="SignalP"/>
    </source>
</evidence>
<keyword evidence="4" id="KW-0697">Rotamase</keyword>
<keyword evidence="3 6" id="KW-0732">Signal</keyword>
<dbReference type="Proteomes" id="UP000297725">
    <property type="component" value="Unassembled WGS sequence"/>
</dbReference>
<name>A0A4Z0DCD2_9ENTE</name>
<accession>A0A7Z1YBE7</accession>
<dbReference type="OrthoDB" id="2194386at2"/>
<evidence type="ECO:0000313" key="9">
    <source>
        <dbReference type="Proteomes" id="UP000296883"/>
    </source>
</evidence>
<comment type="catalytic activity">
    <reaction evidence="1">
        <text>[protein]-peptidylproline (omega=180) = [protein]-peptidylproline (omega=0)</text>
        <dbReference type="Rhea" id="RHEA:16237"/>
        <dbReference type="Rhea" id="RHEA-COMP:10747"/>
        <dbReference type="Rhea" id="RHEA-COMP:10748"/>
        <dbReference type="ChEBI" id="CHEBI:83833"/>
        <dbReference type="ChEBI" id="CHEBI:83834"/>
        <dbReference type="EC" id="5.2.1.8"/>
    </reaction>
</comment>
<evidence type="ECO:0000256" key="2">
    <source>
        <dbReference type="ARBA" id="ARBA00013194"/>
    </source>
</evidence>
<evidence type="ECO:0000256" key="3">
    <source>
        <dbReference type="ARBA" id="ARBA00022729"/>
    </source>
</evidence>
<evidence type="ECO:0000313" key="10">
    <source>
        <dbReference type="Proteomes" id="UP000297725"/>
    </source>
</evidence>
<dbReference type="GO" id="GO:0003755">
    <property type="term" value="F:peptidyl-prolyl cis-trans isomerase activity"/>
    <property type="evidence" value="ECO:0007669"/>
    <property type="project" value="UniProtKB-KW"/>
</dbReference>
<gene>
    <name evidence="8" type="ORF">E4031_02555</name>
    <name evidence="7" type="ORF">E4Z98_09155</name>
</gene>
<evidence type="ECO:0000256" key="4">
    <source>
        <dbReference type="ARBA" id="ARBA00023110"/>
    </source>
</evidence>
<dbReference type="PROSITE" id="PS51257">
    <property type="entry name" value="PROKAR_LIPOPROTEIN"/>
    <property type="match status" value="1"/>
</dbReference>
<keyword evidence="9" id="KW-1185">Reference proteome</keyword>
<protein>
    <recommendedName>
        <fullName evidence="2">peptidylprolyl isomerase</fullName>
        <ecNumber evidence="2">5.2.1.8</ecNumber>
    </recommendedName>
</protein>
<sequence>MKSKKLIKMGTISLLTGLVLTGCGSSNDTKVTNDKETVAITMKGKELSGKDIYNLIKADANTQNAMRQALVAEAFATIYGDKITNKDVDAKYTELRETYGAETFDKVLEQKGLSVDDYKANLKSQLITEFGLREGGKVTDKDIENTWKTFEPTSEVKLAQFKNKKEADSFLKEEKKAKADFVKLAAKAVNKDNLTTSFDSADTSVPESVKTAAWKLKNKETSGVIEAVNSNYETEYYVVNMVKRGEKGKDMNKFKDELTEIAITNALQDTETTNKIIGNVLKEANVKIEDKDLTDLFINYQN</sequence>
<evidence type="ECO:0000256" key="1">
    <source>
        <dbReference type="ARBA" id="ARBA00000971"/>
    </source>
</evidence>
<dbReference type="Gene3D" id="1.10.4030.10">
    <property type="entry name" value="Porin chaperone SurA, peptide-binding domain"/>
    <property type="match status" value="1"/>
</dbReference>
<evidence type="ECO:0000313" key="7">
    <source>
        <dbReference type="EMBL" id="QCA29477.1"/>
    </source>
</evidence>
<accession>A0A4Z0DCD2</accession>
<feature type="signal peptide" evidence="6">
    <location>
        <begin position="1"/>
        <end position="21"/>
    </location>
</feature>
<dbReference type="KEGG" id="vac:E4Z98_09155"/>
<dbReference type="EMBL" id="CP038865">
    <property type="protein sequence ID" value="QCA29477.1"/>
    <property type="molecule type" value="Genomic_DNA"/>
</dbReference>